<feature type="domain" description="Neurotransmitter-gated ion-channel ligand-binding" evidence="2">
    <location>
        <begin position="28"/>
        <end position="85"/>
    </location>
</feature>
<dbReference type="Pfam" id="PF02931">
    <property type="entry name" value="Neur_chan_LBD"/>
    <property type="match status" value="1"/>
</dbReference>
<keyword evidence="3" id="KW-1185">Reference proteome</keyword>
<dbReference type="GeneID" id="106812254"/>
<evidence type="ECO:0000313" key="3">
    <source>
        <dbReference type="Proteomes" id="UP000695022"/>
    </source>
</evidence>
<feature type="signal peptide" evidence="1">
    <location>
        <begin position="1"/>
        <end position="23"/>
    </location>
</feature>
<feature type="non-terminal residue" evidence="4">
    <location>
        <position position="89"/>
    </location>
</feature>
<protein>
    <submittedName>
        <fullName evidence="4">Acetylcholine receptor subunit alpha-like 2</fullName>
    </submittedName>
</protein>
<reference evidence="4" key="1">
    <citation type="submission" date="2025-08" db="UniProtKB">
        <authorList>
            <consortium name="RefSeq"/>
        </authorList>
    </citation>
    <scope>IDENTIFICATION</scope>
</reference>
<dbReference type="InterPro" id="IPR036734">
    <property type="entry name" value="Neur_chan_lig-bd_sf"/>
</dbReference>
<name>A0ABM1EH99_PRICU</name>
<proteinExistence type="predicted"/>
<gene>
    <name evidence="4" type="primary">LOC106812254</name>
</gene>
<dbReference type="RefSeq" id="XP_014671570.1">
    <property type="nucleotide sequence ID" value="XM_014816084.1"/>
</dbReference>
<keyword evidence="1" id="KW-0732">Signal</keyword>
<dbReference type="SUPFAM" id="SSF63712">
    <property type="entry name" value="Nicotinic receptor ligand binding domain-like"/>
    <property type="match status" value="1"/>
</dbReference>
<evidence type="ECO:0000259" key="2">
    <source>
        <dbReference type="Pfam" id="PF02931"/>
    </source>
</evidence>
<sequence length="89" mass="9920">MLCRAVMMLPLLIALLTAVAVQGSPEEAKLFDELFDGYNKDVRPVATPSDMPIDTVDVQFGMTLTRLSNVDIRAQEISIQGWPKMVRCH</sequence>
<dbReference type="Gene3D" id="2.70.170.10">
    <property type="entry name" value="Neurotransmitter-gated ion-channel ligand-binding domain"/>
    <property type="match status" value="1"/>
</dbReference>
<evidence type="ECO:0000256" key="1">
    <source>
        <dbReference type="SAM" id="SignalP"/>
    </source>
</evidence>
<dbReference type="Proteomes" id="UP000695022">
    <property type="component" value="Unplaced"/>
</dbReference>
<organism evidence="3 4">
    <name type="scientific">Priapulus caudatus</name>
    <name type="common">Priapulid worm</name>
    <dbReference type="NCBI Taxonomy" id="37621"/>
    <lineage>
        <taxon>Eukaryota</taxon>
        <taxon>Metazoa</taxon>
        <taxon>Ecdysozoa</taxon>
        <taxon>Scalidophora</taxon>
        <taxon>Priapulida</taxon>
        <taxon>Priapulimorpha</taxon>
        <taxon>Priapulimorphida</taxon>
        <taxon>Priapulidae</taxon>
        <taxon>Priapulus</taxon>
    </lineage>
</organism>
<evidence type="ECO:0000313" key="4">
    <source>
        <dbReference type="RefSeq" id="XP_014671570.1"/>
    </source>
</evidence>
<feature type="chain" id="PRO_5046493183" evidence="1">
    <location>
        <begin position="24"/>
        <end position="89"/>
    </location>
</feature>
<accession>A0ABM1EH99</accession>
<dbReference type="InterPro" id="IPR006202">
    <property type="entry name" value="Neur_chan_lig-bd"/>
</dbReference>